<dbReference type="Gene3D" id="3.30.1010.10">
    <property type="entry name" value="Phosphatidylinositol 3-kinase Catalytic Subunit, Chain A, domain 4"/>
    <property type="match status" value="1"/>
</dbReference>
<dbReference type="GO" id="GO:0009737">
    <property type="term" value="P:response to abscisic acid"/>
    <property type="evidence" value="ECO:0007669"/>
    <property type="project" value="InterPro"/>
</dbReference>
<feature type="compositionally biased region" description="Low complexity" evidence="1">
    <location>
        <begin position="376"/>
        <end position="387"/>
    </location>
</feature>
<reference evidence="3 4" key="1">
    <citation type="journal article" date="2013" name="BMC Genomics">
        <title>The miniature genome of a carnivorous plant Genlisea aurea contains a low number of genes and short non-coding sequences.</title>
        <authorList>
            <person name="Leushkin E.V."/>
            <person name="Sutormin R.A."/>
            <person name="Nabieva E.R."/>
            <person name="Penin A.A."/>
            <person name="Kondrashov A.S."/>
            <person name="Logacheva M.D."/>
        </authorList>
    </citation>
    <scope>NUCLEOTIDE SEQUENCE [LARGE SCALE GENOMIC DNA]</scope>
</reference>
<evidence type="ECO:0000313" key="3">
    <source>
        <dbReference type="EMBL" id="EPS59083.1"/>
    </source>
</evidence>
<feature type="region of interest" description="Disordered" evidence="1">
    <location>
        <begin position="442"/>
        <end position="463"/>
    </location>
</feature>
<evidence type="ECO:0000256" key="1">
    <source>
        <dbReference type="SAM" id="MobiDB-lite"/>
    </source>
</evidence>
<dbReference type="AlphaFoldDB" id="S8D8Q4"/>
<feature type="non-terminal residue" evidence="3">
    <location>
        <position position="540"/>
    </location>
</feature>
<dbReference type="InterPro" id="IPR036940">
    <property type="entry name" value="PI3/4_kinase_cat_sf"/>
</dbReference>
<dbReference type="PANTHER" id="PTHR47100:SF5">
    <property type="entry name" value="DUAL SPECIFICITY PROTEIN PHOSPHATASE PHS1"/>
    <property type="match status" value="1"/>
</dbReference>
<evidence type="ECO:0000313" key="4">
    <source>
        <dbReference type="Proteomes" id="UP000015453"/>
    </source>
</evidence>
<dbReference type="PANTHER" id="PTHR47100">
    <property type="entry name" value="DUAL SPECIFICITY PROTEIN PHOSPHATASE PHS1"/>
    <property type="match status" value="1"/>
</dbReference>
<dbReference type="InterPro" id="IPR011009">
    <property type="entry name" value="Kinase-like_dom_sf"/>
</dbReference>
<dbReference type="SUPFAM" id="SSF56112">
    <property type="entry name" value="Protein kinase-like (PK-like)"/>
    <property type="match status" value="1"/>
</dbReference>
<sequence>EMYMQKEEEDRDYDMASAEQEAPIPLTFTSRALCALGDIAAGPAFRFSQWLELVRKRSGKHRASGFPHRLHHAESLITSVDEQNIDSKAMMPLPDHVPEISLWERLGKAEMLDIESSSFSWSTLSSLHHTEHISSTDQSEDEMNKALEVTVNSGGVVFFALFNRGENDASSEEAAAVIKFSSSRMATQSERLGYEFAKWLGVHTPQCRVIHNASPEWLEIKAAAENAGGDEIGEMTCSELLEALELSRCLILMNYVHGSPLLESSSAFESRENAEKTAAALGRILMLDLVIRNEDRLPCRRLRWRGNSANLILADKLSNASVDALEVAFDSAIMRYRPKVIRALQKERRATSISHQPASSLSQNSDLSDVSESPISGNASVGSPSSLSGGSDLNIVAIDSVVPRRPPAGKRANDRTNYPKLVELLINSPGYASELLSEITGGKLGTSPENFEGGSESSESETDSSSSAAAVVYAFRSGFRAALRDLQGFHVFLITLHQKLDGHLRSFLAIINKSSSSSSSSSVDPDKEDLSISDSPALSS</sequence>
<proteinExistence type="predicted"/>
<protein>
    <recommendedName>
        <fullName evidence="2">Actin-fragmin kinase catalytic domain-containing protein</fullName>
    </recommendedName>
</protein>
<organism evidence="3 4">
    <name type="scientific">Genlisea aurea</name>
    <dbReference type="NCBI Taxonomy" id="192259"/>
    <lineage>
        <taxon>Eukaryota</taxon>
        <taxon>Viridiplantae</taxon>
        <taxon>Streptophyta</taxon>
        <taxon>Embryophyta</taxon>
        <taxon>Tracheophyta</taxon>
        <taxon>Spermatophyta</taxon>
        <taxon>Magnoliopsida</taxon>
        <taxon>eudicotyledons</taxon>
        <taxon>Gunneridae</taxon>
        <taxon>Pentapetalae</taxon>
        <taxon>asterids</taxon>
        <taxon>lamiids</taxon>
        <taxon>Lamiales</taxon>
        <taxon>Lentibulariaceae</taxon>
        <taxon>Genlisea</taxon>
    </lineage>
</organism>
<dbReference type="Gene3D" id="1.10.1070.11">
    <property type="entry name" value="Phosphatidylinositol 3-/4-kinase, catalytic domain"/>
    <property type="match status" value="1"/>
</dbReference>
<dbReference type="InterPro" id="IPR015275">
    <property type="entry name" value="Actin-fragmin_kin_cat_dom"/>
</dbReference>
<dbReference type="InterPro" id="IPR035010">
    <property type="entry name" value="PHS1"/>
</dbReference>
<feature type="compositionally biased region" description="Polar residues" evidence="1">
    <location>
        <begin position="351"/>
        <end position="375"/>
    </location>
</feature>
<dbReference type="GO" id="GO:0043622">
    <property type="term" value="P:cortical microtubule organization"/>
    <property type="evidence" value="ECO:0007669"/>
    <property type="project" value="InterPro"/>
</dbReference>
<dbReference type="OrthoDB" id="10252009at2759"/>
<feature type="domain" description="Actin-fragmin kinase catalytic" evidence="2">
    <location>
        <begin position="99"/>
        <end position="364"/>
    </location>
</feature>
<accession>S8D8Q4</accession>
<dbReference type="EMBL" id="AUSU01008645">
    <property type="protein sequence ID" value="EPS59083.1"/>
    <property type="molecule type" value="Genomic_DNA"/>
</dbReference>
<dbReference type="Pfam" id="PF09192">
    <property type="entry name" value="Act-Frag_cataly"/>
    <property type="match status" value="1"/>
</dbReference>
<feature type="region of interest" description="Disordered" evidence="1">
    <location>
        <begin position="514"/>
        <end position="540"/>
    </location>
</feature>
<name>S8D8Q4_9LAMI</name>
<comment type="caution">
    <text evidence="3">The sequence shown here is derived from an EMBL/GenBank/DDBJ whole genome shotgun (WGS) entry which is preliminary data.</text>
</comment>
<dbReference type="GO" id="GO:0004721">
    <property type="term" value="F:phosphoprotein phosphatase activity"/>
    <property type="evidence" value="ECO:0007669"/>
    <property type="project" value="InterPro"/>
</dbReference>
<keyword evidence="4" id="KW-1185">Reference proteome</keyword>
<gene>
    <name evidence="3" type="ORF">M569_15726</name>
</gene>
<feature type="region of interest" description="Disordered" evidence="1">
    <location>
        <begin position="351"/>
        <end position="387"/>
    </location>
</feature>
<evidence type="ECO:0000259" key="2">
    <source>
        <dbReference type="Pfam" id="PF09192"/>
    </source>
</evidence>
<feature type="non-terminal residue" evidence="3">
    <location>
        <position position="1"/>
    </location>
</feature>
<dbReference type="Proteomes" id="UP000015453">
    <property type="component" value="Unassembled WGS sequence"/>
</dbReference>